<dbReference type="PANTHER" id="PTHR30273:SF2">
    <property type="entry name" value="PROTEIN FECR"/>
    <property type="match status" value="1"/>
</dbReference>
<accession>A0AAJ2X0L1</accession>
<dbReference type="InterPro" id="IPR032623">
    <property type="entry name" value="FecR_N"/>
</dbReference>
<evidence type="ECO:0000313" key="4">
    <source>
        <dbReference type="Proteomes" id="UP001297361"/>
    </source>
</evidence>
<gene>
    <name evidence="3" type="ORF">LLE72_004110</name>
</gene>
<dbReference type="Proteomes" id="UP001297361">
    <property type="component" value="Unassembled WGS sequence"/>
</dbReference>
<proteinExistence type="predicted"/>
<dbReference type="InterPro" id="IPR012373">
    <property type="entry name" value="Ferrdict_sens_TM"/>
</dbReference>
<organism evidence="3 4">
    <name type="scientific">Xanthomonas campestris pv. papavericola</name>
    <dbReference type="NCBI Taxonomy" id="487881"/>
    <lineage>
        <taxon>Bacteria</taxon>
        <taxon>Pseudomonadati</taxon>
        <taxon>Pseudomonadota</taxon>
        <taxon>Gammaproteobacteria</taxon>
        <taxon>Lysobacterales</taxon>
        <taxon>Lysobacteraceae</taxon>
        <taxon>Xanthomonas</taxon>
    </lineage>
</organism>
<protein>
    <submittedName>
        <fullName evidence="3">FecR domain-containing protein</fullName>
    </submittedName>
</protein>
<dbReference type="PANTHER" id="PTHR30273">
    <property type="entry name" value="PERIPLASMIC SIGNAL SENSOR AND SIGMA FACTOR ACTIVATOR FECR-RELATED"/>
    <property type="match status" value="1"/>
</dbReference>
<comment type="caution">
    <text evidence="3">The sequence shown here is derived from an EMBL/GenBank/DDBJ whole genome shotgun (WGS) entry which is preliminary data.</text>
</comment>
<evidence type="ECO:0000259" key="2">
    <source>
        <dbReference type="Pfam" id="PF16220"/>
    </source>
</evidence>
<dbReference type="Pfam" id="PF16220">
    <property type="entry name" value="DUF4880"/>
    <property type="match status" value="1"/>
</dbReference>
<feature type="domain" description="FecR protein" evidence="1">
    <location>
        <begin position="129"/>
        <end position="226"/>
    </location>
</feature>
<name>A0AAJ2X0L1_XANCA</name>
<dbReference type="PIRSF" id="PIRSF018266">
    <property type="entry name" value="FecR"/>
    <property type="match status" value="1"/>
</dbReference>
<dbReference type="Pfam" id="PF04773">
    <property type="entry name" value="FecR"/>
    <property type="match status" value="1"/>
</dbReference>
<feature type="domain" description="FecR N-terminal" evidence="2">
    <location>
        <begin position="25"/>
        <end position="67"/>
    </location>
</feature>
<dbReference type="EMBL" id="JAJFNJ020000003">
    <property type="protein sequence ID" value="MEC3886965.1"/>
    <property type="molecule type" value="Genomic_DNA"/>
</dbReference>
<dbReference type="GO" id="GO:0016989">
    <property type="term" value="F:sigma factor antagonist activity"/>
    <property type="evidence" value="ECO:0007669"/>
    <property type="project" value="TreeGrafter"/>
</dbReference>
<sequence length="341" mass="36979">MSASNASTPRTPLAGGQPISAEVADQAAEWLTVLMSGTASAAQVRDWEQWRAAHPDHARAWAHLEAVTGRLKTLAPQAAYRSLSPYADGKRPASPGRRKALNLVLWGGVAGATGLLATRTQRWQQATADYATATGQRRMLQLGDGTRLTLNTRSAVDVRFDTHQRLLDLVAGEIMVVTAHALGAAQDPRPLLVRTVHGDVRALGTRFCVRQDQAQSRVTVLESAVEIRPRDASHAARRVQAGQQCVFNAAFLQAPGPADAQATAWERGQLIADELRLDAFVAELERYRPGLLRCDPAVAGLRVSGVFPLDDTDRILAMLPSVLPVRVRQRSRYWVSIQAAG</sequence>
<dbReference type="RefSeq" id="WP_228425150.1">
    <property type="nucleotide sequence ID" value="NZ_JAJFNJ020000003.1"/>
</dbReference>
<evidence type="ECO:0000313" key="3">
    <source>
        <dbReference type="EMBL" id="MEC3886965.1"/>
    </source>
</evidence>
<dbReference type="InterPro" id="IPR006860">
    <property type="entry name" value="FecR"/>
</dbReference>
<reference evidence="3" key="1">
    <citation type="submission" date="2021-10" db="EMBL/GenBank/DDBJ databases">
        <authorList>
            <person name="Hussein R."/>
            <person name="Harrison J."/>
            <person name="Studholme D.J."/>
            <person name="Vicente J."/>
            <person name="Grant M."/>
        </authorList>
    </citation>
    <scope>NUCLEOTIDE SEQUENCE</scope>
    <source>
        <strain evidence="3">NCPPB 2970</strain>
    </source>
</reference>
<dbReference type="Gene3D" id="2.60.120.1440">
    <property type="match status" value="1"/>
</dbReference>
<evidence type="ECO:0000259" key="1">
    <source>
        <dbReference type="Pfam" id="PF04773"/>
    </source>
</evidence>
<reference evidence="3" key="2">
    <citation type="submission" date="2024-01" db="EMBL/GenBank/DDBJ databases">
        <title>Long-read genome sequencing of X. campestris pv. papavericola.</title>
        <authorList>
            <person name="Hussain R.M.F."/>
            <person name="Greer S."/>
            <person name="Harrison J."/>
            <person name="Grant M."/>
            <person name="Vicente J."/>
            <person name="Studholme D.J."/>
        </authorList>
    </citation>
    <scope>NUCLEOTIDE SEQUENCE</scope>
    <source>
        <strain evidence="3">NCPPB 2970</strain>
    </source>
</reference>
<dbReference type="AlphaFoldDB" id="A0AAJ2X0L1"/>